<protein>
    <recommendedName>
        <fullName evidence="4">PGG domain-containing protein</fullName>
    </recommendedName>
</protein>
<keyword evidence="3" id="KW-1185">Reference proteome</keyword>
<gene>
    <name evidence="2" type="ORF">CMV_026557</name>
</gene>
<keyword evidence="1" id="KW-1133">Transmembrane helix</keyword>
<reference evidence="2" key="1">
    <citation type="submission" date="2020-03" db="EMBL/GenBank/DDBJ databases">
        <title>Castanea mollissima Vanexum genome sequencing.</title>
        <authorList>
            <person name="Staton M."/>
        </authorList>
    </citation>
    <scope>NUCLEOTIDE SEQUENCE</scope>
    <source>
        <tissue evidence="2">Leaf</tissue>
    </source>
</reference>
<evidence type="ECO:0000256" key="1">
    <source>
        <dbReference type="SAM" id="Phobius"/>
    </source>
</evidence>
<evidence type="ECO:0000313" key="2">
    <source>
        <dbReference type="EMBL" id="KAF3947290.1"/>
    </source>
</evidence>
<dbReference type="Proteomes" id="UP000737018">
    <property type="component" value="Unassembled WGS sequence"/>
</dbReference>
<dbReference type="OrthoDB" id="681126at2759"/>
<feature type="transmembrane region" description="Helical" evidence="1">
    <location>
        <begin position="47"/>
        <end position="66"/>
    </location>
</feature>
<accession>A0A8J4VAA7</accession>
<dbReference type="EMBL" id="JRKL02007956">
    <property type="protein sequence ID" value="KAF3947290.1"/>
    <property type="molecule type" value="Genomic_DNA"/>
</dbReference>
<evidence type="ECO:0000313" key="3">
    <source>
        <dbReference type="Proteomes" id="UP000737018"/>
    </source>
</evidence>
<keyword evidence="1" id="KW-0472">Membrane</keyword>
<feature type="transmembrane region" description="Helical" evidence="1">
    <location>
        <begin position="72"/>
        <end position="90"/>
    </location>
</feature>
<comment type="caution">
    <text evidence="2">The sequence shown here is derived from an EMBL/GenBank/DDBJ whole genome shotgun (WGS) entry which is preliminary data.</text>
</comment>
<feature type="transmembrane region" description="Helical" evidence="1">
    <location>
        <begin position="15"/>
        <end position="35"/>
    </location>
</feature>
<dbReference type="AlphaFoldDB" id="A0A8J4VAA7"/>
<proteinExistence type="predicted"/>
<sequence>MDTVGRAIYAFQKQAYYVFLFSNTLALSTSVLVIMSLTYRFPFHLEVCFATASMLVTYASAVFAVTPDESFRFRYILIASLGPFALRCLIQIFKKYRSLSSN</sequence>
<keyword evidence="1" id="KW-0812">Transmembrane</keyword>
<organism evidence="2 3">
    <name type="scientific">Castanea mollissima</name>
    <name type="common">Chinese chestnut</name>
    <dbReference type="NCBI Taxonomy" id="60419"/>
    <lineage>
        <taxon>Eukaryota</taxon>
        <taxon>Viridiplantae</taxon>
        <taxon>Streptophyta</taxon>
        <taxon>Embryophyta</taxon>
        <taxon>Tracheophyta</taxon>
        <taxon>Spermatophyta</taxon>
        <taxon>Magnoliopsida</taxon>
        <taxon>eudicotyledons</taxon>
        <taxon>Gunneridae</taxon>
        <taxon>Pentapetalae</taxon>
        <taxon>rosids</taxon>
        <taxon>fabids</taxon>
        <taxon>Fagales</taxon>
        <taxon>Fagaceae</taxon>
        <taxon>Castanea</taxon>
    </lineage>
</organism>
<evidence type="ECO:0008006" key="4">
    <source>
        <dbReference type="Google" id="ProtNLM"/>
    </source>
</evidence>
<name>A0A8J4VAA7_9ROSI</name>